<protein>
    <recommendedName>
        <fullName evidence="2">DUF2423 domain-containing protein</fullName>
    </recommendedName>
</protein>
<gene>
    <name evidence="3" type="ORF">AV274_5213</name>
</gene>
<organism evidence="3 4">
    <name type="scientific">Blastocystis sp. subtype 1 (strain ATCC 50177 / NandII)</name>
    <dbReference type="NCBI Taxonomy" id="478820"/>
    <lineage>
        <taxon>Eukaryota</taxon>
        <taxon>Sar</taxon>
        <taxon>Stramenopiles</taxon>
        <taxon>Bigyra</taxon>
        <taxon>Opalozoa</taxon>
        <taxon>Opalinata</taxon>
        <taxon>Blastocystidae</taxon>
        <taxon>Blastocystis</taxon>
    </lineage>
</organism>
<evidence type="ECO:0000256" key="1">
    <source>
        <dbReference type="SAM" id="MobiDB-lite"/>
    </source>
</evidence>
<proteinExistence type="predicted"/>
<feature type="domain" description="DUF2423" evidence="2">
    <location>
        <begin position="1"/>
        <end position="38"/>
    </location>
</feature>
<feature type="compositionally biased region" description="Basic and acidic residues" evidence="1">
    <location>
        <begin position="110"/>
        <end position="128"/>
    </location>
</feature>
<accession>A0A196S7W3</accession>
<evidence type="ECO:0000313" key="4">
    <source>
        <dbReference type="Proteomes" id="UP000078348"/>
    </source>
</evidence>
<evidence type="ECO:0000259" key="2">
    <source>
        <dbReference type="Pfam" id="PF10338"/>
    </source>
</evidence>
<sequence length="128" mass="14644">MARARRGHIKKRNRVIIRREVYDPVDNARQERVNNRLLVNTFLNKPAGLDAVQMVIEGEAPVEVLSSKKGINAASNSKKPFAFIERTWEVKNPTEEDIQEALKAKAAVETYEKEESQRRKKELAEKSA</sequence>
<evidence type="ECO:0000313" key="3">
    <source>
        <dbReference type="EMBL" id="OAO13130.1"/>
    </source>
</evidence>
<name>A0A196S7W3_BLAHN</name>
<keyword evidence="4" id="KW-1185">Reference proteome</keyword>
<dbReference type="AlphaFoldDB" id="A0A196S7W3"/>
<reference evidence="3 4" key="1">
    <citation type="submission" date="2016-05" db="EMBL/GenBank/DDBJ databases">
        <title>Nuclear genome of Blastocystis sp. subtype 1 NandII.</title>
        <authorList>
            <person name="Gentekaki E."/>
            <person name="Curtis B."/>
            <person name="Stairs C."/>
            <person name="Eme L."/>
            <person name="Herman E."/>
            <person name="Klimes V."/>
            <person name="Arias M.C."/>
            <person name="Elias M."/>
            <person name="Hilliou F."/>
            <person name="Klute M."/>
            <person name="Malik S.-B."/>
            <person name="Pightling A."/>
            <person name="Rachubinski R."/>
            <person name="Salas D."/>
            <person name="Schlacht A."/>
            <person name="Suga H."/>
            <person name="Archibald J."/>
            <person name="Ball S.G."/>
            <person name="Clark G."/>
            <person name="Dacks J."/>
            <person name="Van Der Giezen M."/>
            <person name="Tsaousis A."/>
            <person name="Roger A."/>
        </authorList>
    </citation>
    <scope>NUCLEOTIDE SEQUENCE [LARGE SCALE GENOMIC DNA]</scope>
    <source>
        <strain evidence="4">ATCC 50177 / NandII</strain>
    </source>
</reference>
<dbReference type="InterPro" id="IPR019434">
    <property type="entry name" value="DUF2423"/>
</dbReference>
<dbReference type="Pfam" id="PF10338">
    <property type="entry name" value="YBL028C_N"/>
    <property type="match status" value="1"/>
</dbReference>
<dbReference type="Proteomes" id="UP000078348">
    <property type="component" value="Unassembled WGS sequence"/>
</dbReference>
<comment type="caution">
    <text evidence="3">The sequence shown here is derived from an EMBL/GenBank/DDBJ whole genome shotgun (WGS) entry which is preliminary data.</text>
</comment>
<dbReference type="OrthoDB" id="4087970at2759"/>
<dbReference type="EMBL" id="LXWW01000460">
    <property type="protein sequence ID" value="OAO13130.1"/>
    <property type="molecule type" value="Genomic_DNA"/>
</dbReference>
<feature type="region of interest" description="Disordered" evidence="1">
    <location>
        <begin position="109"/>
        <end position="128"/>
    </location>
</feature>